<evidence type="ECO:0000313" key="2">
    <source>
        <dbReference type="EMBL" id="PMS29534.1"/>
    </source>
</evidence>
<protein>
    <submittedName>
        <fullName evidence="2">Uncharacterized protein</fullName>
    </submittedName>
</protein>
<dbReference type="Proteomes" id="UP000235659">
    <property type="component" value="Unassembled WGS sequence"/>
</dbReference>
<reference evidence="2 3" key="1">
    <citation type="submission" date="2018-01" db="EMBL/GenBank/DDBJ databases">
        <title>Whole genome analyses suggest that Burkholderia sensu lato contains two further novel genera in the rhizoxinica-symbiotica group Mycetohabitans gen. nov., and Trinickia gen. nov.: implications for the evolution of diazotrophy and nodulation in the Burkholderiaceae.</title>
        <authorList>
            <person name="Estrada-de los Santos P."/>
            <person name="Palmer M."/>
            <person name="Chavez-Ramirez B."/>
            <person name="Beukes C."/>
            <person name="Steenkamp E.T."/>
            <person name="Hirsch A.M."/>
            <person name="Manyaka P."/>
            <person name="Maluk M."/>
            <person name="Lafos M."/>
            <person name="Crook M."/>
            <person name="Gross E."/>
            <person name="Simon M.F."/>
            <person name="Bueno dos Reis Junior F."/>
            <person name="Poole P.S."/>
            <person name="Venter S.N."/>
            <person name="James E.K."/>
        </authorList>
    </citation>
    <scope>NUCLEOTIDE SEQUENCE [LARGE SCALE GENOMIC DNA]</scope>
    <source>
        <strain evidence="2 3">WSM 3937</strain>
    </source>
</reference>
<comment type="caution">
    <text evidence="2">The sequence shown here is derived from an EMBL/GenBank/DDBJ whole genome shotgun (WGS) entry which is preliminary data.</text>
</comment>
<evidence type="ECO:0000256" key="1">
    <source>
        <dbReference type="SAM" id="MobiDB-lite"/>
    </source>
</evidence>
<gene>
    <name evidence="2" type="ORF">C0Z16_18365</name>
</gene>
<evidence type="ECO:0000313" key="3">
    <source>
        <dbReference type="Proteomes" id="UP000235659"/>
    </source>
</evidence>
<name>A0ABX4V5X3_9BURK</name>
<dbReference type="EMBL" id="PNXY01000012">
    <property type="protein sequence ID" value="PMS29534.1"/>
    <property type="molecule type" value="Genomic_DNA"/>
</dbReference>
<sequence>MRASRKRGLQASQKKSMQETRKDAVAASLVRWTARAAWRSWVPASVAAEQGAGSRFFIDVQFWRVTVRALPTARFTIVRLLQLGT</sequence>
<feature type="region of interest" description="Disordered" evidence="1">
    <location>
        <begin position="1"/>
        <end position="20"/>
    </location>
</feature>
<keyword evidence="3" id="KW-1185">Reference proteome</keyword>
<organism evidence="2 3">
    <name type="scientific">Paraburkholderia rhynchosiae</name>
    <dbReference type="NCBI Taxonomy" id="487049"/>
    <lineage>
        <taxon>Bacteria</taxon>
        <taxon>Pseudomonadati</taxon>
        <taxon>Pseudomonadota</taxon>
        <taxon>Betaproteobacteria</taxon>
        <taxon>Burkholderiales</taxon>
        <taxon>Burkholderiaceae</taxon>
        <taxon>Paraburkholderia</taxon>
    </lineage>
</organism>
<accession>A0ABX4V5X3</accession>
<proteinExistence type="predicted"/>